<dbReference type="EMBL" id="VFOP01000001">
    <property type="protein sequence ID" value="TQL50924.1"/>
    <property type="molecule type" value="Genomic_DNA"/>
</dbReference>
<evidence type="ECO:0000313" key="5">
    <source>
        <dbReference type="Proteomes" id="UP000319516"/>
    </source>
</evidence>
<name>A0A542YSK1_9MICO</name>
<proteinExistence type="predicted"/>
<dbReference type="Proteomes" id="UP000319516">
    <property type="component" value="Unassembled WGS sequence"/>
</dbReference>
<dbReference type="PANTHER" id="PTHR46825:SF11">
    <property type="entry name" value="PENICILLIN-BINDING PROTEIN 4"/>
    <property type="match status" value="1"/>
</dbReference>
<evidence type="ECO:0000256" key="1">
    <source>
        <dbReference type="ARBA" id="ARBA00004370"/>
    </source>
</evidence>
<dbReference type="InterPro" id="IPR050491">
    <property type="entry name" value="AmpC-like"/>
</dbReference>
<dbReference type="InterPro" id="IPR012338">
    <property type="entry name" value="Beta-lactam/transpept-like"/>
</dbReference>
<keyword evidence="5" id="KW-1185">Reference proteome</keyword>
<sequence>MPPWTMSTDTRGGDVWAPIAEHLSRIEDDGFSGLVRVTRGPDVLFESCHGLADRAAGLPVHPGTRFAVASLCKMFTAAGVLDAVRRGALSLTRPVVDILPPELRPTTLDPGVTVHHLLTHTSGIADYFEEDEDLPDYQEDYEALWTDLPAYRVRRPADFLPLFADLPAIQPPGVSCRYSNAGYLLLGLVLEQVSGTDFVTAVTERVLGPVGMAASGYFAVDEVHPDLAVGYLRPQEDGMPWRSNIYAMPPVGGADGGAYCTAADIERFLRNMAAGELLGPELREAMLTQQVMFDEDKAAGWGMGYGVYVNTVKGVFLHDGGDPGVESLGRLNYRTDTTIVVLANVEGFVDDLTGPLIDVLDGG</sequence>
<keyword evidence="2" id="KW-0472">Membrane</keyword>
<reference evidence="4 5" key="1">
    <citation type="submission" date="2019-06" db="EMBL/GenBank/DDBJ databases">
        <title>Sequencing the genomes of 1000 actinobacteria strains.</title>
        <authorList>
            <person name="Klenk H.-P."/>
        </authorList>
    </citation>
    <scope>NUCLEOTIDE SEQUENCE [LARGE SCALE GENOMIC DNA]</scope>
    <source>
        <strain evidence="4 5">DSM 12335</strain>
    </source>
</reference>
<protein>
    <submittedName>
        <fullName evidence="4">CubicO group peptidase (Beta-lactamase class C family)</fullName>
    </submittedName>
</protein>
<feature type="domain" description="Beta-lactamase-related" evidence="3">
    <location>
        <begin position="32"/>
        <end position="348"/>
    </location>
</feature>
<gene>
    <name evidence="4" type="ORF">FB467_2044</name>
</gene>
<dbReference type="Pfam" id="PF00144">
    <property type="entry name" value="Beta-lactamase"/>
    <property type="match status" value="1"/>
</dbReference>
<dbReference type="GO" id="GO:0016020">
    <property type="term" value="C:membrane"/>
    <property type="evidence" value="ECO:0007669"/>
    <property type="project" value="UniProtKB-SubCell"/>
</dbReference>
<dbReference type="PANTHER" id="PTHR46825">
    <property type="entry name" value="D-ALANYL-D-ALANINE-CARBOXYPEPTIDASE/ENDOPEPTIDASE AMPH"/>
    <property type="match status" value="1"/>
</dbReference>
<evidence type="ECO:0000256" key="2">
    <source>
        <dbReference type="ARBA" id="ARBA00023136"/>
    </source>
</evidence>
<comment type="subcellular location">
    <subcellularLocation>
        <location evidence="1">Membrane</location>
    </subcellularLocation>
</comment>
<dbReference type="Gene3D" id="3.40.710.10">
    <property type="entry name" value="DD-peptidase/beta-lactamase superfamily"/>
    <property type="match status" value="1"/>
</dbReference>
<evidence type="ECO:0000259" key="3">
    <source>
        <dbReference type="Pfam" id="PF00144"/>
    </source>
</evidence>
<comment type="caution">
    <text evidence="4">The sequence shown here is derived from an EMBL/GenBank/DDBJ whole genome shotgun (WGS) entry which is preliminary data.</text>
</comment>
<dbReference type="SUPFAM" id="SSF56601">
    <property type="entry name" value="beta-lactamase/transpeptidase-like"/>
    <property type="match status" value="1"/>
</dbReference>
<evidence type="ECO:0000313" key="4">
    <source>
        <dbReference type="EMBL" id="TQL50924.1"/>
    </source>
</evidence>
<organism evidence="4 5">
    <name type="scientific">Ornithinicoccus hortensis</name>
    <dbReference type="NCBI Taxonomy" id="82346"/>
    <lineage>
        <taxon>Bacteria</taxon>
        <taxon>Bacillati</taxon>
        <taxon>Actinomycetota</taxon>
        <taxon>Actinomycetes</taxon>
        <taxon>Micrococcales</taxon>
        <taxon>Intrasporangiaceae</taxon>
        <taxon>Ornithinicoccus</taxon>
    </lineage>
</organism>
<dbReference type="AlphaFoldDB" id="A0A542YSK1"/>
<accession>A0A542YSK1</accession>
<dbReference type="InterPro" id="IPR001466">
    <property type="entry name" value="Beta-lactam-related"/>
</dbReference>